<feature type="transmembrane region" description="Helical" evidence="8">
    <location>
        <begin position="203"/>
        <end position="230"/>
    </location>
</feature>
<evidence type="ECO:0000256" key="6">
    <source>
        <dbReference type="ARBA" id="ARBA00023136"/>
    </source>
</evidence>
<dbReference type="EMBL" id="BOPG01000064">
    <property type="protein sequence ID" value="GIJ61227.1"/>
    <property type="molecule type" value="Genomic_DNA"/>
</dbReference>
<dbReference type="Pfam" id="PF07690">
    <property type="entry name" value="MFS_1"/>
    <property type="match status" value="1"/>
</dbReference>
<dbReference type="AlphaFoldDB" id="A0A8J4E6V4"/>
<comment type="caution">
    <text evidence="9">The sequence shown here is derived from an EMBL/GenBank/DDBJ whole genome shotgun (WGS) entry which is preliminary data.</text>
</comment>
<evidence type="ECO:0000256" key="3">
    <source>
        <dbReference type="ARBA" id="ARBA00022475"/>
    </source>
</evidence>
<keyword evidence="4 8" id="KW-0812">Transmembrane</keyword>
<keyword evidence="6 8" id="KW-0472">Membrane</keyword>
<feature type="transmembrane region" description="Helical" evidence="8">
    <location>
        <begin position="367"/>
        <end position="388"/>
    </location>
</feature>
<protein>
    <submittedName>
        <fullName evidence="9">MFS transporter</fullName>
    </submittedName>
</protein>
<comment type="subcellular location">
    <subcellularLocation>
        <location evidence="1">Cell membrane</location>
        <topology evidence="1">Multi-pass membrane protein</topology>
    </subcellularLocation>
</comment>
<reference evidence="9" key="1">
    <citation type="submission" date="2021-01" db="EMBL/GenBank/DDBJ databases">
        <title>Whole genome shotgun sequence of Virgisporangium aurantiacum NBRC 16421.</title>
        <authorList>
            <person name="Komaki H."/>
            <person name="Tamura T."/>
        </authorList>
    </citation>
    <scope>NUCLEOTIDE SEQUENCE</scope>
    <source>
        <strain evidence="9">NBRC 16421</strain>
    </source>
</reference>
<evidence type="ECO:0000256" key="2">
    <source>
        <dbReference type="ARBA" id="ARBA00022448"/>
    </source>
</evidence>
<dbReference type="GO" id="GO:0005886">
    <property type="term" value="C:plasma membrane"/>
    <property type="evidence" value="ECO:0007669"/>
    <property type="project" value="UniProtKB-SubCell"/>
</dbReference>
<evidence type="ECO:0000313" key="10">
    <source>
        <dbReference type="Proteomes" id="UP000612585"/>
    </source>
</evidence>
<dbReference type="InterPro" id="IPR050171">
    <property type="entry name" value="MFS_Transporters"/>
</dbReference>
<feature type="transmembrane region" description="Helical" evidence="8">
    <location>
        <begin position="94"/>
        <end position="116"/>
    </location>
</feature>
<dbReference type="InterPro" id="IPR011701">
    <property type="entry name" value="MFS"/>
</dbReference>
<feature type="region of interest" description="Disordered" evidence="7">
    <location>
        <begin position="397"/>
        <end position="421"/>
    </location>
</feature>
<dbReference type="SUPFAM" id="SSF103473">
    <property type="entry name" value="MFS general substrate transporter"/>
    <property type="match status" value="1"/>
</dbReference>
<dbReference type="PANTHER" id="PTHR23517:SF2">
    <property type="entry name" value="MULTIDRUG RESISTANCE PROTEIN MDTH"/>
    <property type="match status" value="1"/>
</dbReference>
<accession>A0A8J4E6V4</accession>
<dbReference type="GO" id="GO:0022857">
    <property type="term" value="F:transmembrane transporter activity"/>
    <property type="evidence" value="ECO:0007669"/>
    <property type="project" value="InterPro"/>
</dbReference>
<evidence type="ECO:0000313" key="9">
    <source>
        <dbReference type="EMBL" id="GIJ61227.1"/>
    </source>
</evidence>
<dbReference type="Gene3D" id="1.20.1250.20">
    <property type="entry name" value="MFS general substrate transporter like domains"/>
    <property type="match status" value="1"/>
</dbReference>
<gene>
    <name evidence="9" type="ORF">Vau01_087430</name>
</gene>
<feature type="transmembrane region" description="Helical" evidence="8">
    <location>
        <begin position="297"/>
        <end position="323"/>
    </location>
</feature>
<dbReference type="PANTHER" id="PTHR23517">
    <property type="entry name" value="RESISTANCE PROTEIN MDTM, PUTATIVE-RELATED-RELATED"/>
    <property type="match status" value="1"/>
</dbReference>
<feature type="transmembrane region" description="Helical" evidence="8">
    <location>
        <begin position="136"/>
        <end position="155"/>
    </location>
</feature>
<dbReference type="InterPro" id="IPR036259">
    <property type="entry name" value="MFS_trans_sf"/>
</dbReference>
<feature type="transmembrane region" description="Helical" evidence="8">
    <location>
        <begin position="12"/>
        <end position="33"/>
    </location>
</feature>
<keyword evidence="5 8" id="KW-1133">Transmembrane helix</keyword>
<name>A0A8J4E6V4_9ACTN</name>
<keyword evidence="2" id="KW-0813">Transport</keyword>
<dbReference type="RefSeq" id="WP_204006039.1">
    <property type="nucleotide sequence ID" value="NZ_BOPG01000064.1"/>
</dbReference>
<proteinExistence type="predicted"/>
<feature type="compositionally biased region" description="Basic and acidic residues" evidence="7">
    <location>
        <begin position="407"/>
        <end position="421"/>
    </location>
</feature>
<feature type="transmembrane region" description="Helical" evidence="8">
    <location>
        <begin position="269"/>
        <end position="291"/>
    </location>
</feature>
<evidence type="ECO:0000256" key="7">
    <source>
        <dbReference type="SAM" id="MobiDB-lite"/>
    </source>
</evidence>
<keyword evidence="3" id="KW-1003">Cell membrane</keyword>
<evidence type="ECO:0000256" key="8">
    <source>
        <dbReference type="SAM" id="Phobius"/>
    </source>
</evidence>
<dbReference type="Proteomes" id="UP000612585">
    <property type="component" value="Unassembled WGS sequence"/>
</dbReference>
<feature type="transmembrane region" description="Helical" evidence="8">
    <location>
        <begin position="236"/>
        <end position="257"/>
    </location>
</feature>
<evidence type="ECO:0000256" key="4">
    <source>
        <dbReference type="ARBA" id="ARBA00022692"/>
    </source>
</evidence>
<keyword evidence="10" id="KW-1185">Reference proteome</keyword>
<feature type="transmembrane region" description="Helical" evidence="8">
    <location>
        <begin position="39"/>
        <end position="63"/>
    </location>
</feature>
<sequence>MGRGLGRLLCGRGISALGDGMWFTIWAVYFIHVRDMPPAIVGAVMAVGAVGGMAAAVPIGLLADRRGARPVLVAATGVRAAAMAGYLVDGGLWWFVVTTVMFVTPANGGSAARTALVAALVRDNAARIRALAQQRVAQHIGYAIGAGLGTLVLAADRASVYQLAIIGNVGTFAVLAAITATVPGPPPAPASDRPPARRVLRDLPYVSVMGATAVLSLCWAMLSTGLPLWIAGHTSLPLALSGVVVVVSSVGIAALQVPTTRWARTPPAAARTAVRAGAALAASCALLAATAGASGGWAVALVIVAALLHLAGELGFVAAGWGLSVGLMPEDAKGAYQGMTESATAAVQIVGPGFFALALTAGPTGWLLAAALFLAAAAPVPALTRWAIRTRRTDDNLLRPGRTARSPCRDSRLYGDRVPHR</sequence>
<organism evidence="9 10">
    <name type="scientific">Virgisporangium aurantiacum</name>
    <dbReference type="NCBI Taxonomy" id="175570"/>
    <lineage>
        <taxon>Bacteria</taxon>
        <taxon>Bacillati</taxon>
        <taxon>Actinomycetota</taxon>
        <taxon>Actinomycetes</taxon>
        <taxon>Micromonosporales</taxon>
        <taxon>Micromonosporaceae</taxon>
        <taxon>Virgisporangium</taxon>
    </lineage>
</organism>
<evidence type="ECO:0000256" key="5">
    <source>
        <dbReference type="ARBA" id="ARBA00022989"/>
    </source>
</evidence>
<evidence type="ECO:0000256" key="1">
    <source>
        <dbReference type="ARBA" id="ARBA00004651"/>
    </source>
</evidence>
<feature type="transmembrane region" description="Helical" evidence="8">
    <location>
        <begin position="161"/>
        <end position="182"/>
    </location>
</feature>